<dbReference type="EMBL" id="CAKKTJ010000121">
    <property type="protein sequence ID" value="CAH0475249.1"/>
    <property type="molecule type" value="Genomic_DNA"/>
</dbReference>
<evidence type="ECO:0000313" key="3">
    <source>
        <dbReference type="Proteomes" id="UP001160483"/>
    </source>
</evidence>
<protein>
    <submittedName>
        <fullName evidence="2">Uncharacterized protein</fullName>
    </submittedName>
</protein>
<sequence length="322" mass="36276">MIETQESDEISYLRSNPFDPEVSDRDPFPSFEAAIAYEDKKEKQEEEEENDAVVLDWSIDTLAELYPMVFSPLSQQLKNNRNNTMNTSSSGTSSFFDDEKQCEILRTPLPAIRSSNDQVAAKTTRRKTLTLIASPSPLMELHRQHRVASSCIASGQQERQEKMDKNLPSTTPKRPVRQRSTPLQSASPLPGKRNRLSTVVTPNSEWTSPFVGRPKWSASPIATLCTIPATLQCDSTTPSSLVTTSTKKTSKQRSKMRLSFGLSPITLPHRKQTYDHEIGSDGERVFSFMRHLKWCFGGAWRMVICLMGRSADEATWDNSPQI</sequence>
<evidence type="ECO:0000256" key="1">
    <source>
        <dbReference type="SAM" id="MobiDB-lite"/>
    </source>
</evidence>
<dbReference type="Proteomes" id="UP001160483">
    <property type="component" value="Unassembled WGS sequence"/>
</dbReference>
<reference evidence="2" key="1">
    <citation type="submission" date="2021-11" db="EMBL/GenBank/DDBJ databases">
        <authorList>
            <person name="Islam A."/>
            <person name="Islam S."/>
            <person name="Flora M.S."/>
            <person name="Rahman M."/>
            <person name="Ziaur R.M."/>
            <person name="Epstein J.H."/>
            <person name="Hassan M."/>
            <person name="Klassen M."/>
            <person name="Woodard K."/>
            <person name="Webb A."/>
            <person name="Webby R.J."/>
            <person name="El Zowalaty M.E."/>
        </authorList>
    </citation>
    <scope>NUCLEOTIDE SEQUENCE</scope>
    <source>
        <strain evidence="2">Pbs3</strain>
    </source>
</reference>
<evidence type="ECO:0000313" key="2">
    <source>
        <dbReference type="EMBL" id="CAH0475249.1"/>
    </source>
</evidence>
<name>A0AAU9KN36_9STRA</name>
<dbReference type="AlphaFoldDB" id="A0AAU9KN36"/>
<comment type="caution">
    <text evidence="2">The sequence shown here is derived from an EMBL/GenBank/DDBJ whole genome shotgun (WGS) entry which is preliminary data.</text>
</comment>
<gene>
    <name evidence="2" type="ORF">PBS003_LOCUS2079</name>
</gene>
<feature type="region of interest" description="Disordered" evidence="1">
    <location>
        <begin position="146"/>
        <end position="196"/>
    </location>
</feature>
<feature type="region of interest" description="Disordered" evidence="1">
    <location>
        <begin position="1"/>
        <end position="52"/>
    </location>
</feature>
<accession>A0AAU9KN36</accession>
<feature type="compositionally biased region" description="Polar residues" evidence="1">
    <location>
        <begin position="167"/>
        <end position="187"/>
    </location>
</feature>
<proteinExistence type="predicted"/>
<organism evidence="2 3">
    <name type="scientific">Peronospora belbahrii</name>
    <dbReference type="NCBI Taxonomy" id="622444"/>
    <lineage>
        <taxon>Eukaryota</taxon>
        <taxon>Sar</taxon>
        <taxon>Stramenopiles</taxon>
        <taxon>Oomycota</taxon>
        <taxon>Peronosporomycetes</taxon>
        <taxon>Peronosporales</taxon>
        <taxon>Peronosporaceae</taxon>
        <taxon>Peronospora</taxon>
    </lineage>
</organism>